<keyword evidence="2" id="KW-1185">Reference proteome</keyword>
<protein>
    <submittedName>
        <fullName evidence="1">Uncharacterized protein</fullName>
    </submittedName>
</protein>
<dbReference type="AlphaFoldDB" id="R1CAC9"/>
<evidence type="ECO:0000313" key="1">
    <source>
        <dbReference type="EMBL" id="EOC99284.1"/>
    </source>
</evidence>
<proteinExistence type="predicted"/>
<evidence type="ECO:0000313" key="2">
    <source>
        <dbReference type="Proteomes" id="UP000013378"/>
    </source>
</evidence>
<accession>R1CAC9</accession>
<dbReference type="EMBL" id="ARZA01000286">
    <property type="protein sequence ID" value="EOC99284.1"/>
    <property type="molecule type" value="Genomic_DNA"/>
</dbReference>
<organism evidence="1 2">
    <name type="scientific">Caldisalinibacter kiritimatiensis</name>
    <dbReference type="NCBI Taxonomy" id="1304284"/>
    <lineage>
        <taxon>Bacteria</taxon>
        <taxon>Bacillati</taxon>
        <taxon>Bacillota</taxon>
        <taxon>Tissierellia</taxon>
        <taxon>Tissierellales</taxon>
        <taxon>Thermohalobacteraceae</taxon>
        <taxon>Caldisalinibacter</taxon>
    </lineage>
</organism>
<name>R1CAC9_9FIRM</name>
<sequence length="37" mass="4080">MFNLATVFDLPKTTNNNVTAQGIIYELDDEDHGGLRG</sequence>
<gene>
    <name evidence="1" type="ORF">L21TH_2697</name>
</gene>
<dbReference type="Proteomes" id="UP000013378">
    <property type="component" value="Unassembled WGS sequence"/>
</dbReference>
<comment type="caution">
    <text evidence="1">The sequence shown here is derived from an EMBL/GenBank/DDBJ whole genome shotgun (WGS) entry which is preliminary data.</text>
</comment>
<reference evidence="1 2" key="1">
    <citation type="journal article" date="2015" name="Geomicrobiol. J.">
        <title>Caldisalinibacter kiritimatiensis gen. nov., sp. nov., a moderately thermohalophilic thiosulfate-reducing bacterium from a hypersaline microbial mat.</title>
        <authorList>
            <person name="Ben Hania W."/>
            <person name="Joseph M."/>
            <person name="Fiebig A."/>
            <person name="Bunk B."/>
            <person name="Klenk H.-P."/>
            <person name="Fardeau M.-L."/>
            <person name="Spring S."/>
        </authorList>
    </citation>
    <scope>NUCLEOTIDE SEQUENCE [LARGE SCALE GENOMIC DNA]</scope>
    <source>
        <strain evidence="1 2">L21-TH-D2</strain>
    </source>
</reference>